<dbReference type="InterPro" id="IPR011990">
    <property type="entry name" value="TPR-like_helical_dom_sf"/>
</dbReference>
<accession>A0ABY0TKL9</accession>
<protein>
    <submittedName>
        <fullName evidence="2">Tetratricopeptide repeat-containing protein</fullName>
    </submittedName>
</protein>
<dbReference type="PANTHER" id="PTHR46082">
    <property type="entry name" value="ATP/GTP-BINDING PROTEIN-RELATED"/>
    <property type="match status" value="1"/>
</dbReference>
<dbReference type="SUPFAM" id="SSF48452">
    <property type="entry name" value="TPR-like"/>
    <property type="match status" value="3"/>
</dbReference>
<comment type="caution">
    <text evidence="2">The sequence shown here is derived from an EMBL/GenBank/DDBJ whole genome shotgun (WGS) entry which is preliminary data.</text>
</comment>
<keyword evidence="1" id="KW-0472">Membrane</keyword>
<keyword evidence="1" id="KW-0812">Transmembrane</keyword>
<dbReference type="Pfam" id="PF13424">
    <property type="entry name" value="TPR_12"/>
    <property type="match status" value="3"/>
</dbReference>
<dbReference type="Proteomes" id="UP000183471">
    <property type="component" value="Unassembled WGS sequence"/>
</dbReference>
<dbReference type="PANTHER" id="PTHR46082:SF6">
    <property type="entry name" value="AAA+ ATPASE DOMAIN-CONTAINING PROTEIN-RELATED"/>
    <property type="match status" value="1"/>
</dbReference>
<dbReference type="EMBL" id="FNKY01000001">
    <property type="protein sequence ID" value="SDQ98207.1"/>
    <property type="molecule type" value="Genomic_DNA"/>
</dbReference>
<evidence type="ECO:0000256" key="1">
    <source>
        <dbReference type="SAM" id="Phobius"/>
    </source>
</evidence>
<reference evidence="2 3" key="1">
    <citation type="submission" date="2016-10" db="EMBL/GenBank/DDBJ databases">
        <authorList>
            <person name="Varghese N."/>
            <person name="Submissions S."/>
        </authorList>
    </citation>
    <scope>NUCLEOTIDE SEQUENCE [LARGE SCALE GENOMIC DNA]</scope>
    <source>
        <strain evidence="2 3">Nl1</strain>
    </source>
</reference>
<dbReference type="InterPro" id="IPR053137">
    <property type="entry name" value="NLR-like"/>
</dbReference>
<evidence type="ECO:0000313" key="2">
    <source>
        <dbReference type="EMBL" id="SDQ98207.1"/>
    </source>
</evidence>
<keyword evidence="1" id="KW-1133">Transmembrane helix</keyword>
<evidence type="ECO:0000313" key="3">
    <source>
        <dbReference type="Proteomes" id="UP000183471"/>
    </source>
</evidence>
<name>A0ABY0TKL9_9PROT</name>
<sequence length="550" mass="62248">MSWGTDILNWARDQGPLANLLGIMSFMGAAGGTVYAVMKRRFQRDKLLLENAEARLTLKNEELAALRQERDQFKQYDPSIWLKSAEKERKDGNEEKAVAILRTSTMLVNDGLHETYLALARYHISIYPDQGETLQLQEAERVARIASLLRPDDSAVTLLLEEINETMVMENIHQGHYNPENLNFVAPDVGLYGGELGSYVVEQLLTLAHKHAVAGRYIFYERLAYRARCIELRESGKTSPLTLIARFTWAQALSLNGFFLPAITEIDSISPLLSNAEDADTQLAARHLRARILKNLGRYEEALREINSLLPIKERLSGTEHPETLAAHTLRAEILKSLERYEEALLEIDTLLPIRERISGAEHPDTLTARTLRAESMMDLGRPAEALREIDTLLPIRERVSGAEHPDTITTRYERASILDWIGHHEEALREIDTLLPIRERVSGAEHPSTLNERNLRVIILNALGRHEEALREIDSILPIWERVSGAEHPGTLIGRDLRARILDNLGRHEEALREIDTLLPIRERVSGAEHTRSIAARTLRAMILANLGR</sequence>
<dbReference type="Gene3D" id="1.25.40.10">
    <property type="entry name" value="Tetratricopeptide repeat domain"/>
    <property type="match status" value="2"/>
</dbReference>
<organism evidence="2 3">
    <name type="scientific">Nitrosospira multiformis</name>
    <dbReference type="NCBI Taxonomy" id="1231"/>
    <lineage>
        <taxon>Bacteria</taxon>
        <taxon>Pseudomonadati</taxon>
        <taxon>Pseudomonadota</taxon>
        <taxon>Betaproteobacteria</taxon>
        <taxon>Nitrosomonadales</taxon>
        <taxon>Nitrosomonadaceae</taxon>
        <taxon>Nitrosospira</taxon>
    </lineage>
</organism>
<dbReference type="RefSeq" id="WP_074633924.1">
    <property type="nucleotide sequence ID" value="NZ_FNKY01000001.1"/>
</dbReference>
<gene>
    <name evidence="2" type="ORF">SAMN05216402_3106</name>
</gene>
<keyword evidence="3" id="KW-1185">Reference proteome</keyword>
<feature type="transmembrane region" description="Helical" evidence="1">
    <location>
        <begin position="20"/>
        <end position="38"/>
    </location>
</feature>
<proteinExistence type="predicted"/>